<sequence>MNRFSHAPKHIPHHVNSPNTAPGAFHFFHALL</sequence>
<evidence type="ECO:0000313" key="2">
    <source>
        <dbReference type="Proteomes" id="UP000410492"/>
    </source>
</evidence>
<reference evidence="1 2" key="1">
    <citation type="submission" date="2019-01" db="EMBL/GenBank/DDBJ databases">
        <authorList>
            <person name="Sayadi A."/>
        </authorList>
    </citation>
    <scope>NUCLEOTIDE SEQUENCE [LARGE SCALE GENOMIC DNA]</scope>
</reference>
<keyword evidence="2" id="KW-1185">Reference proteome</keyword>
<dbReference type="Proteomes" id="UP000410492">
    <property type="component" value="Unassembled WGS sequence"/>
</dbReference>
<name>A0A653CNN9_CALMS</name>
<dbReference type="AlphaFoldDB" id="A0A653CNN9"/>
<feature type="non-terminal residue" evidence="1">
    <location>
        <position position="32"/>
    </location>
</feature>
<accession>A0A653CNN9</accession>
<protein>
    <submittedName>
        <fullName evidence="1">Uncharacterized protein</fullName>
    </submittedName>
</protein>
<organism evidence="1 2">
    <name type="scientific">Callosobruchus maculatus</name>
    <name type="common">Southern cowpea weevil</name>
    <name type="synonym">Pulse bruchid</name>
    <dbReference type="NCBI Taxonomy" id="64391"/>
    <lineage>
        <taxon>Eukaryota</taxon>
        <taxon>Metazoa</taxon>
        <taxon>Ecdysozoa</taxon>
        <taxon>Arthropoda</taxon>
        <taxon>Hexapoda</taxon>
        <taxon>Insecta</taxon>
        <taxon>Pterygota</taxon>
        <taxon>Neoptera</taxon>
        <taxon>Endopterygota</taxon>
        <taxon>Coleoptera</taxon>
        <taxon>Polyphaga</taxon>
        <taxon>Cucujiformia</taxon>
        <taxon>Chrysomeloidea</taxon>
        <taxon>Chrysomelidae</taxon>
        <taxon>Bruchinae</taxon>
        <taxon>Bruchini</taxon>
        <taxon>Callosobruchus</taxon>
    </lineage>
</organism>
<proteinExistence type="predicted"/>
<evidence type="ECO:0000313" key="1">
    <source>
        <dbReference type="EMBL" id="VEN48712.1"/>
    </source>
</evidence>
<dbReference type="EMBL" id="CAACVG010008147">
    <property type="protein sequence ID" value="VEN48712.1"/>
    <property type="molecule type" value="Genomic_DNA"/>
</dbReference>
<gene>
    <name evidence="1" type="ORF">CALMAC_LOCUS10063</name>
</gene>